<accession>A2DEA9</accession>
<dbReference type="InterPro" id="IPR013598">
    <property type="entry name" value="Exportin-1/Importin-b-like"/>
</dbReference>
<dbReference type="VEuPathDB" id="TrichDB:TVAGG3_0175650"/>
<evidence type="ECO:0000259" key="7">
    <source>
        <dbReference type="Pfam" id="PF08767"/>
    </source>
</evidence>
<sequence length="1004" mass="114571">MQSDPAFDWNSKCDRAIGSGDQTALTQLDKFAEDQECLQKSIAIMHGNLSQRGCAMLMTQLKKYICKYWHSEEEICQQFKNLILQFMFSNLERDEATLNQMALVVVEIAVFEWPENWEDFTQIISQPEQDILPMMQSLKIISMLAAKLNECNENVGVTGPRLSIMNAAFLEQADSVLSLLLAALGKNFDNMEQLIPLYQAALQTLDAICSRVDCSYIFKSNILVEILNKSKQPGLESLYPSAVKVIAEVISTGYMDEDETPLLIGIFQEIATFISENFTEELYNLPWIEGLLCITIPHMFEQYSETLETADNQEYLRPVIHVIVGLTRIIAEKVAEGDDSSRETFEKCVDFWYKTTQRMMTYLRSTAEETAYMVYRDFIPDLLEIFIRYIVEPIQVNLNDDNSLELESQMKWGDLYSMMKQTIGYLARMEPRLTIQILNMIMEALSHDFDVTLYQKLCWAGGAVVQVLNEQSDKTFVDNMYVQVAQIFEPLKDVIRSNDFKEEGEEAIAIIQTCCAYAFLCSQGEKFYVYDKALLETVVQNLLVMFEARSPKLQMVAIECFSILSNSKIKSSFIEKSSEGSSPAEYLINACQDYIPALPPSSAATLVSVISQMAKHLYSEQTDTITPILQVVLQILQDAIKSLDLQNDQSIINLMNACQISSAASSLGSNFFNSFNPLASELFSIYQASCQSILEIIQISGHLETDQEAQRKCRIFQSLQKSTSQIISSILCLSPTGEAANETVMQPFIAMCEFYEQSNDIVKSPSFFDVASSIARKFPQQFLSIFETFYNSVYGPTINMICNDYTSNYHFRLPLFKMMRTIINALPTLFMNMPFNQSCGLIDNMISIGCNHPTHEVSEVAHDIVRDMICFARTKYSKEFSHEFWMNYLREKFMEIIRIATDTIHMFCINKQAMIISEIFKFDEAKQDIDFLFEQLSSNFTSVPPENMMDILQGFVNDKTVDALNDLLILMRHISRINALTAEARKERLDMIKKQADQALENQN</sequence>
<dbReference type="SUPFAM" id="SSF48371">
    <property type="entry name" value="ARM repeat"/>
    <property type="match status" value="2"/>
</dbReference>
<evidence type="ECO:0000259" key="6">
    <source>
        <dbReference type="Pfam" id="PF08389"/>
    </source>
</evidence>
<dbReference type="GO" id="GO:0000055">
    <property type="term" value="P:ribosomal large subunit export from nucleus"/>
    <property type="evidence" value="ECO:0000318"/>
    <property type="project" value="GO_Central"/>
</dbReference>
<dbReference type="RefSeq" id="XP_001582313.1">
    <property type="nucleotide sequence ID" value="XM_001582263.1"/>
</dbReference>
<dbReference type="InterPro" id="IPR045065">
    <property type="entry name" value="XPO1/5"/>
</dbReference>
<keyword evidence="9" id="KW-1185">Reference proteome</keyword>
<dbReference type="InterPro" id="IPR016024">
    <property type="entry name" value="ARM-type_fold"/>
</dbReference>
<dbReference type="SMR" id="A2DEA9"/>
<dbReference type="InParanoid" id="A2DEA9"/>
<organism evidence="8 9">
    <name type="scientific">Trichomonas vaginalis (strain ATCC PRA-98 / G3)</name>
    <dbReference type="NCBI Taxonomy" id="412133"/>
    <lineage>
        <taxon>Eukaryota</taxon>
        <taxon>Metamonada</taxon>
        <taxon>Parabasalia</taxon>
        <taxon>Trichomonadida</taxon>
        <taxon>Trichomonadidae</taxon>
        <taxon>Trichomonas</taxon>
    </lineage>
</organism>
<comment type="subcellular location">
    <subcellularLocation>
        <location evidence="1">Nucleus</location>
    </subcellularLocation>
</comment>
<dbReference type="AlphaFoldDB" id="A2DEA9"/>
<name>A2DEA9_TRIV3</name>
<dbReference type="Proteomes" id="UP000001542">
    <property type="component" value="Unassembled WGS sequence"/>
</dbReference>
<proteinExistence type="inferred from homology"/>
<evidence type="ECO:0000313" key="8">
    <source>
        <dbReference type="EMBL" id="EAY21327.1"/>
    </source>
</evidence>
<dbReference type="GO" id="GO:0005634">
    <property type="term" value="C:nucleus"/>
    <property type="evidence" value="ECO:0000318"/>
    <property type="project" value="GO_Central"/>
</dbReference>
<protein>
    <recommendedName>
        <fullName evidence="10">Importin N-terminal domain-containing protein</fullName>
    </recommendedName>
</protein>
<evidence type="ECO:0000256" key="1">
    <source>
        <dbReference type="ARBA" id="ARBA00004123"/>
    </source>
</evidence>
<dbReference type="STRING" id="5722.A2DEA9"/>
<reference evidence="8" key="1">
    <citation type="submission" date="2006-10" db="EMBL/GenBank/DDBJ databases">
        <authorList>
            <person name="Amadeo P."/>
            <person name="Zhao Q."/>
            <person name="Wortman J."/>
            <person name="Fraser-Liggett C."/>
            <person name="Carlton J."/>
        </authorList>
    </citation>
    <scope>NUCLEOTIDE SEQUENCE</scope>
    <source>
        <strain evidence="8">G3</strain>
    </source>
</reference>
<comment type="similarity">
    <text evidence="2">Belongs to the exportin family.</text>
</comment>
<dbReference type="Pfam" id="PF08767">
    <property type="entry name" value="CRM1_C"/>
    <property type="match status" value="1"/>
</dbReference>
<reference evidence="8" key="2">
    <citation type="journal article" date="2007" name="Science">
        <title>Draft genome sequence of the sexually transmitted pathogen Trichomonas vaginalis.</title>
        <authorList>
            <person name="Carlton J.M."/>
            <person name="Hirt R.P."/>
            <person name="Silva J.C."/>
            <person name="Delcher A.L."/>
            <person name="Schatz M."/>
            <person name="Zhao Q."/>
            <person name="Wortman J.R."/>
            <person name="Bidwell S.L."/>
            <person name="Alsmark U.C.M."/>
            <person name="Besteiro S."/>
            <person name="Sicheritz-Ponten T."/>
            <person name="Noel C.J."/>
            <person name="Dacks J.B."/>
            <person name="Foster P.G."/>
            <person name="Simillion C."/>
            <person name="Van de Peer Y."/>
            <person name="Miranda-Saavedra D."/>
            <person name="Barton G.J."/>
            <person name="Westrop G.D."/>
            <person name="Mueller S."/>
            <person name="Dessi D."/>
            <person name="Fiori P.L."/>
            <person name="Ren Q."/>
            <person name="Paulsen I."/>
            <person name="Zhang H."/>
            <person name="Bastida-Corcuera F.D."/>
            <person name="Simoes-Barbosa A."/>
            <person name="Brown M.T."/>
            <person name="Hayes R.D."/>
            <person name="Mukherjee M."/>
            <person name="Okumura C.Y."/>
            <person name="Schneider R."/>
            <person name="Smith A.J."/>
            <person name="Vanacova S."/>
            <person name="Villalvazo M."/>
            <person name="Haas B.J."/>
            <person name="Pertea M."/>
            <person name="Feldblyum T.V."/>
            <person name="Utterback T.R."/>
            <person name="Shu C.L."/>
            <person name="Osoegawa K."/>
            <person name="de Jong P.J."/>
            <person name="Hrdy I."/>
            <person name="Horvathova L."/>
            <person name="Zubacova Z."/>
            <person name="Dolezal P."/>
            <person name="Malik S.B."/>
            <person name="Logsdon J.M. Jr."/>
            <person name="Henze K."/>
            <person name="Gupta A."/>
            <person name="Wang C.C."/>
            <person name="Dunne R.L."/>
            <person name="Upcroft J.A."/>
            <person name="Upcroft P."/>
            <person name="White O."/>
            <person name="Salzberg S.L."/>
            <person name="Tang P."/>
            <person name="Chiu C.-H."/>
            <person name="Lee Y.-S."/>
            <person name="Embley T.M."/>
            <person name="Coombs G.H."/>
            <person name="Mottram J.C."/>
            <person name="Tachezy J."/>
            <person name="Fraser-Liggett C.M."/>
            <person name="Johnson P.J."/>
        </authorList>
    </citation>
    <scope>NUCLEOTIDE SEQUENCE [LARGE SCALE GENOMIC DNA]</scope>
    <source>
        <strain evidence="8">G3</strain>
    </source>
</reference>
<evidence type="ECO:0000256" key="4">
    <source>
        <dbReference type="ARBA" id="ARBA00022927"/>
    </source>
</evidence>
<dbReference type="Pfam" id="PF08389">
    <property type="entry name" value="Xpo1"/>
    <property type="match status" value="1"/>
</dbReference>
<keyword evidence="3" id="KW-0813">Transport</keyword>
<feature type="domain" description="Exportin-1 C-terminal" evidence="7">
    <location>
        <begin position="680"/>
        <end position="928"/>
    </location>
</feature>
<dbReference type="PANTHER" id="PTHR11223:SF2">
    <property type="entry name" value="EXPORTIN-1"/>
    <property type="match status" value="1"/>
</dbReference>
<keyword evidence="4" id="KW-0653">Protein transport</keyword>
<evidence type="ECO:0000256" key="3">
    <source>
        <dbReference type="ARBA" id="ARBA00022448"/>
    </source>
</evidence>
<dbReference type="GO" id="GO:0006611">
    <property type="term" value="P:protein export from nucleus"/>
    <property type="evidence" value="ECO:0007669"/>
    <property type="project" value="InterPro"/>
</dbReference>
<feature type="domain" description="Exportin-1/Importin-beta-like" evidence="6">
    <location>
        <begin position="97"/>
        <end position="227"/>
    </location>
</feature>
<dbReference type="KEGG" id="tva:5466875"/>
<dbReference type="Gene3D" id="1.25.10.10">
    <property type="entry name" value="Leucine-rich Repeat Variant"/>
    <property type="match status" value="1"/>
</dbReference>
<evidence type="ECO:0000256" key="5">
    <source>
        <dbReference type="ARBA" id="ARBA00023242"/>
    </source>
</evidence>
<gene>
    <name evidence="8" type="ORF">TVAG_167020</name>
</gene>
<dbReference type="InterPro" id="IPR011989">
    <property type="entry name" value="ARM-like"/>
</dbReference>
<evidence type="ECO:0000313" key="9">
    <source>
        <dbReference type="Proteomes" id="UP000001542"/>
    </source>
</evidence>
<dbReference type="EMBL" id="DS113191">
    <property type="protein sequence ID" value="EAY21327.1"/>
    <property type="molecule type" value="Genomic_DNA"/>
</dbReference>
<dbReference type="GO" id="GO:0005737">
    <property type="term" value="C:cytoplasm"/>
    <property type="evidence" value="ECO:0000318"/>
    <property type="project" value="GO_Central"/>
</dbReference>
<dbReference type="InterPro" id="IPR014877">
    <property type="entry name" value="XPO1_C_dom"/>
</dbReference>
<evidence type="ECO:0008006" key="10">
    <source>
        <dbReference type="Google" id="ProtNLM"/>
    </source>
</evidence>
<dbReference type="VEuPathDB" id="TrichDB:TVAG_167020"/>
<dbReference type="FunFam" id="1.25.10.10:FF:001322">
    <property type="entry name" value="Uncharacterized protein"/>
    <property type="match status" value="1"/>
</dbReference>
<dbReference type="GO" id="GO:0005049">
    <property type="term" value="F:nuclear export signal receptor activity"/>
    <property type="evidence" value="ECO:0000318"/>
    <property type="project" value="GO_Central"/>
</dbReference>
<dbReference type="PANTHER" id="PTHR11223">
    <property type="entry name" value="EXPORTIN 1/5"/>
    <property type="match status" value="1"/>
</dbReference>
<dbReference type="eggNOG" id="KOG2020">
    <property type="taxonomic scope" value="Eukaryota"/>
</dbReference>
<keyword evidence="5" id="KW-0539">Nucleus</keyword>
<dbReference type="GO" id="GO:0000056">
    <property type="term" value="P:ribosomal small subunit export from nucleus"/>
    <property type="evidence" value="ECO:0000318"/>
    <property type="project" value="GO_Central"/>
</dbReference>
<evidence type="ECO:0000256" key="2">
    <source>
        <dbReference type="ARBA" id="ARBA00009466"/>
    </source>
</evidence>